<name>A0A9R0DX33_SPOFR</name>
<keyword evidence="2" id="KW-1185">Reference proteome</keyword>
<dbReference type="Pfam" id="PF09588">
    <property type="entry name" value="YqaJ"/>
    <property type="match status" value="1"/>
</dbReference>
<dbReference type="InterPro" id="IPR011604">
    <property type="entry name" value="PDDEXK-like_dom_sf"/>
</dbReference>
<dbReference type="RefSeq" id="XP_050554371.1">
    <property type="nucleotide sequence ID" value="XM_050698414.1"/>
</dbReference>
<feature type="domain" description="YqaJ viral recombinase" evidence="1">
    <location>
        <begin position="271"/>
        <end position="397"/>
    </location>
</feature>
<dbReference type="GO" id="GO:0006281">
    <property type="term" value="P:DNA repair"/>
    <property type="evidence" value="ECO:0007669"/>
    <property type="project" value="UniProtKB-ARBA"/>
</dbReference>
<evidence type="ECO:0000313" key="3">
    <source>
        <dbReference type="RefSeq" id="XP_050554371.1"/>
    </source>
</evidence>
<dbReference type="OrthoDB" id="261614at2759"/>
<dbReference type="GeneID" id="126911394"/>
<dbReference type="CDD" id="cd22343">
    <property type="entry name" value="PDDEXK_lambda_exonuclease-like"/>
    <property type="match status" value="1"/>
</dbReference>
<dbReference type="SUPFAM" id="SSF52980">
    <property type="entry name" value="Restriction endonuclease-like"/>
    <property type="match status" value="1"/>
</dbReference>
<organism evidence="2 3">
    <name type="scientific">Spodoptera frugiperda</name>
    <name type="common">Fall armyworm</name>
    <dbReference type="NCBI Taxonomy" id="7108"/>
    <lineage>
        <taxon>Eukaryota</taxon>
        <taxon>Metazoa</taxon>
        <taxon>Ecdysozoa</taxon>
        <taxon>Arthropoda</taxon>
        <taxon>Hexapoda</taxon>
        <taxon>Insecta</taxon>
        <taxon>Pterygota</taxon>
        <taxon>Neoptera</taxon>
        <taxon>Endopterygota</taxon>
        <taxon>Lepidoptera</taxon>
        <taxon>Glossata</taxon>
        <taxon>Ditrysia</taxon>
        <taxon>Noctuoidea</taxon>
        <taxon>Noctuidae</taxon>
        <taxon>Amphipyrinae</taxon>
        <taxon>Spodoptera</taxon>
    </lineage>
</organism>
<evidence type="ECO:0000313" key="2">
    <source>
        <dbReference type="Proteomes" id="UP000829999"/>
    </source>
</evidence>
<dbReference type="Proteomes" id="UP000829999">
    <property type="component" value="Chromosome 14"/>
</dbReference>
<gene>
    <name evidence="3" type="primary">LOC126911394</name>
</gene>
<dbReference type="InterPro" id="IPR017482">
    <property type="entry name" value="Lambda-type_endonuclease"/>
</dbReference>
<dbReference type="NCBIfam" id="TIGR03033">
    <property type="entry name" value="phage_rel_nuc"/>
    <property type="match status" value="1"/>
</dbReference>
<reference evidence="3" key="1">
    <citation type="submission" date="2025-08" db="UniProtKB">
        <authorList>
            <consortium name="RefSeq"/>
        </authorList>
    </citation>
    <scope>IDENTIFICATION</scope>
    <source>
        <tissue evidence="3">Whole larval tissue</tissue>
    </source>
</reference>
<protein>
    <submittedName>
        <fullName evidence="3">Uncharacterized protein LOC126911394</fullName>
    </submittedName>
</protein>
<dbReference type="PANTHER" id="PTHR39953">
    <property type="entry name" value="RE54151P"/>
    <property type="match status" value="1"/>
</dbReference>
<accession>A0A9R0DX33</accession>
<dbReference type="InterPro" id="IPR019080">
    <property type="entry name" value="YqaJ_viral_recombinase"/>
</dbReference>
<dbReference type="AlphaFoldDB" id="A0A9R0DX33"/>
<proteinExistence type="predicted"/>
<dbReference type="PANTHER" id="PTHR39953:SF1">
    <property type="entry name" value="RE54151P"/>
    <property type="match status" value="1"/>
</dbReference>
<sequence>MEPGFIKADSANLPKVDSLMIANFFISNPDDFCAAEFRNVKTTVSSRESYGDDAIGYVQIKRENLCIVKCKICPERKVRKQPYSVTMVIDEKQGEVKTVQCEDCPASQGCCKHAVAFLMWTHRRSEEPSCTATECYWKKSKLSKVGSSLKFMKIKEMNDGNSSLPGVKLRRKIKEIGDRNSSSSTQQDEGVLFDFLEESKKRKLQNCQILKHQPDYECDIVQLLSLHYLSYKFNAQNDCDKFLNNINAVFTEENVKNIERLTREQHKSSAWFELRYARITASTAFDVSRCKTSEGSLISILMGAKVPETVAMKRGQKLEHLVKTEISKQRGNISQCGLFICQEYPMLAASPDGILNGDTVVEIKCPTTEKTYKTYISNNEITAKYYAQVQLQMHITKLSECLFCVASWDFEENHHINIVPIKYNDKYMKELLDKLTIFWKKNVYPLLYNSTK</sequence>
<dbReference type="Gene3D" id="3.90.320.10">
    <property type="match status" value="1"/>
</dbReference>
<evidence type="ECO:0000259" key="1">
    <source>
        <dbReference type="Pfam" id="PF09588"/>
    </source>
</evidence>
<dbReference type="InterPro" id="IPR011335">
    <property type="entry name" value="Restrct_endonuc-II-like"/>
</dbReference>